<evidence type="ECO:0000256" key="1">
    <source>
        <dbReference type="SAM" id="SignalP"/>
    </source>
</evidence>
<proteinExistence type="evidence at transcript level"/>
<dbReference type="AlphaFoldDB" id="E2DEL8"/>
<sequence>MKLVLAIILVLMLTTSLTCGFNHFSNNGKRAYGPHDRSAAHRLVSEKQARSLCHPPCTGLSMCHGGMCGYIRFR</sequence>
<feature type="signal peptide" evidence="1">
    <location>
        <begin position="1"/>
        <end position="20"/>
    </location>
</feature>
<evidence type="ECO:0000313" key="2">
    <source>
        <dbReference type="EMBL" id="ADK47400.1"/>
    </source>
</evidence>
<reference evidence="2" key="1">
    <citation type="submission" date="2009-09" db="EMBL/GenBank/DDBJ databases">
        <title>Identification and Characterization of New Framework 14 Conotoxins from Two Vermivorous Conus Species, as Novel Antagonists of Nicotinic Acetylcholine Receptors.</title>
        <authorList>
            <person name="Peng C."/>
            <person name="Ye M."/>
            <person name="Wang Y."/>
            <person name="Shao X."/>
            <person name="Yuan D."/>
            <person name="Liu J."/>
            <person name="Hawrot E."/>
            <person name="Chi C."/>
            <person name="Wang C."/>
        </authorList>
    </citation>
    <scope>NUCLEOTIDE SEQUENCE</scope>
</reference>
<accession>E2DEL8</accession>
<name>E2DEL8_CONLT</name>
<dbReference type="EMBL" id="GQ983051">
    <property type="protein sequence ID" value="ADK47400.1"/>
    <property type="molecule type" value="mRNA"/>
</dbReference>
<feature type="chain" id="PRO_5003158860" evidence="1">
    <location>
        <begin position="21"/>
        <end position="74"/>
    </location>
</feature>
<organism evidence="2">
    <name type="scientific">Conus litteratus</name>
    <name type="common">Lettered cone</name>
    <dbReference type="NCBI Taxonomy" id="89445"/>
    <lineage>
        <taxon>Eukaryota</taxon>
        <taxon>Metazoa</taxon>
        <taxon>Spiralia</taxon>
        <taxon>Lophotrochozoa</taxon>
        <taxon>Mollusca</taxon>
        <taxon>Gastropoda</taxon>
        <taxon>Caenogastropoda</taxon>
        <taxon>Neogastropoda</taxon>
        <taxon>Conoidea</taxon>
        <taxon>Conidae</taxon>
        <taxon>Conus</taxon>
        <taxon>Elisaconus</taxon>
    </lineage>
</organism>
<protein>
    <submittedName>
        <fullName evidence="2">Conotoxin 14.2</fullName>
    </submittedName>
</protein>
<keyword evidence="1" id="KW-0732">Signal</keyword>
<dbReference type="ConoServer" id="4203">
    <property type="toxin name" value="Lt14.2 precursor"/>
</dbReference>